<reference evidence="1" key="1">
    <citation type="journal article" date="2015" name="Nature">
        <title>Complex archaea that bridge the gap between prokaryotes and eukaryotes.</title>
        <authorList>
            <person name="Spang A."/>
            <person name="Saw J.H."/>
            <person name="Jorgensen S.L."/>
            <person name="Zaremba-Niedzwiedzka K."/>
            <person name="Martijn J."/>
            <person name="Lind A.E."/>
            <person name="van Eijk R."/>
            <person name="Schleper C."/>
            <person name="Guy L."/>
            <person name="Ettema T.J."/>
        </authorList>
    </citation>
    <scope>NUCLEOTIDE SEQUENCE</scope>
</reference>
<proteinExistence type="predicted"/>
<protein>
    <submittedName>
        <fullName evidence="1">Uncharacterized protein</fullName>
    </submittedName>
</protein>
<organism evidence="1">
    <name type="scientific">marine sediment metagenome</name>
    <dbReference type="NCBI Taxonomy" id="412755"/>
    <lineage>
        <taxon>unclassified sequences</taxon>
        <taxon>metagenomes</taxon>
        <taxon>ecological metagenomes</taxon>
    </lineage>
</organism>
<name>A0A0F9IWU1_9ZZZZ</name>
<dbReference type="AlphaFoldDB" id="A0A0F9IWU1"/>
<evidence type="ECO:0000313" key="1">
    <source>
        <dbReference type="EMBL" id="KKM61738.1"/>
    </source>
</evidence>
<comment type="caution">
    <text evidence="1">The sequence shown here is derived from an EMBL/GenBank/DDBJ whole genome shotgun (WGS) entry which is preliminary data.</text>
</comment>
<dbReference type="EMBL" id="LAZR01011427">
    <property type="protein sequence ID" value="KKM61738.1"/>
    <property type="molecule type" value="Genomic_DNA"/>
</dbReference>
<accession>A0A0F9IWU1</accession>
<gene>
    <name evidence="1" type="ORF">LCGC14_1528720</name>
</gene>
<sequence>MTQHTVHTIEGPMNRGEPWRMDAWHRIVAMDGSTVSFTLGRNTARIHAAAPAMLEVLRSVENANLERFCECDNTHAACNTVCRPCFIAQKVRAVLATIDKGE</sequence>